<evidence type="ECO:0000256" key="5">
    <source>
        <dbReference type="ARBA" id="ARBA00023002"/>
    </source>
</evidence>
<dbReference type="GO" id="GO:0016491">
    <property type="term" value="F:oxidoreductase activity"/>
    <property type="evidence" value="ECO:0007669"/>
    <property type="project" value="UniProtKB-KW"/>
</dbReference>
<dbReference type="InterPro" id="IPR002347">
    <property type="entry name" value="SDR_fam"/>
</dbReference>
<dbReference type="AlphaFoldDB" id="A0A9N8W7E1"/>
<organism evidence="9 10">
    <name type="scientific">Paraglomus brasilianum</name>
    <dbReference type="NCBI Taxonomy" id="144538"/>
    <lineage>
        <taxon>Eukaryota</taxon>
        <taxon>Fungi</taxon>
        <taxon>Fungi incertae sedis</taxon>
        <taxon>Mucoromycota</taxon>
        <taxon>Glomeromycotina</taxon>
        <taxon>Glomeromycetes</taxon>
        <taxon>Paraglomerales</taxon>
        <taxon>Paraglomeraceae</taxon>
        <taxon>Paraglomus</taxon>
    </lineage>
</organism>
<comment type="similarity">
    <text evidence="3">Belongs to the short-chain dehydrogenases/reductases (SDR) family.</text>
</comment>
<keyword evidence="6" id="KW-0496">Mitochondrion</keyword>
<dbReference type="InterPro" id="IPR051935">
    <property type="entry name" value="HSDL2"/>
</dbReference>
<proteinExistence type="inferred from homology"/>
<dbReference type="Proteomes" id="UP000789739">
    <property type="component" value="Unassembled WGS sequence"/>
</dbReference>
<dbReference type="Pfam" id="PF00106">
    <property type="entry name" value="adh_short"/>
    <property type="match status" value="1"/>
</dbReference>
<comment type="caution">
    <text evidence="9">The sequence shown here is derived from an EMBL/GenBank/DDBJ whole genome shotgun (WGS) entry which is preliminary data.</text>
</comment>
<dbReference type="PRINTS" id="PR00081">
    <property type="entry name" value="GDHRDH"/>
</dbReference>
<dbReference type="FunFam" id="3.40.50.720:FF:000301">
    <property type="entry name" value="Hydroxysteroid dehydrogenase like 2"/>
    <property type="match status" value="1"/>
</dbReference>
<dbReference type="EMBL" id="CAJVPI010000074">
    <property type="protein sequence ID" value="CAG8473595.1"/>
    <property type="molecule type" value="Genomic_DNA"/>
</dbReference>
<evidence type="ECO:0000313" key="10">
    <source>
        <dbReference type="Proteomes" id="UP000789739"/>
    </source>
</evidence>
<keyword evidence="4" id="KW-0521">NADP</keyword>
<dbReference type="OrthoDB" id="5327538at2759"/>
<dbReference type="GO" id="GO:0005777">
    <property type="term" value="C:peroxisome"/>
    <property type="evidence" value="ECO:0007669"/>
    <property type="project" value="UniProtKB-SubCell"/>
</dbReference>
<dbReference type="InterPro" id="IPR036291">
    <property type="entry name" value="NAD(P)-bd_dom_sf"/>
</dbReference>
<evidence type="ECO:0000256" key="4">
    <source>
        <dbReference type="ARBA" id="ARBA00022857"/>
    </source>
</evidence>
<evidence type="ECO:0000256" key="3">
    <source>
        <dbReference type="ARBA" id="ARBA00006484"/>
    </source>
</evidence>
<comment type="subcellular location">
    <subcellularLocation>
        <location evidence="1">Mitochondrion</location>
    </subcellularLocation>
    <subcellularLocation>
        <location evidence="2">Peroxisome</location>
    </subcellularLocation>
</comment>
<reference evidence="9" key="1">
    <citation type="submission" date="2021-06" db="EMBL/GenBank/DDBJ databases">
        <authorList>
            <person name="Kallberg Y."/>
            <person name="Tangrot J."/>
            <person name="Rosling A."/>
        </authorList>
    </citation>
    <scope>NUCLEOTIDE SEQUENCE</scope>
    <source>
        <strain evidence="9">BR232B</strain>
    </source>
</reference>
<dbReference type="Gene3D" id="3.40.50.720">
    <property type="entry name" value="NAD(P)-binding Rossmann-like Domain"/>
    <property type="match status" value="1"/>
</dbReference>
<evidence type="ECO:0000256" key="1">
    <source>
        <dbReference type="ARBA" id="ARBA00004173"/>
    </source>
</evidence>
<keyword evidence="10" id="KW-1185">Reference proteome</keyword>
<evidence type="ECO:0000256" key="2">
    <source>
        <dbReference type="ARBA" id="ARBA00004275"/>
    </source>
</evidence>
<accession>A0A9N8W7E1</accession>
<name>A0A9N8W7E1_9GLOM</name>
<evidence type="ECO:0000256" key="7">
    <source>
        <dbReference type="ARBA" id="ARBA00023140"/>
    </source>
</evidence>
<protein>
    <recommendedName>
        <fullName evidence="8">Hydroxysteroid dehydrogenase-like protein 2</fullName>
    </recommendedName>
</protein>
<keyword evidence="7" id="KW-0576">Peroxisome</keyword>
<sequence>MSLKDRVLFITGASRGIGLAIALRAAKDGAKIAVAAKTVEPLPTLPGTIYTAAKEIEKAGGKALPLVCDIRDEEAVKAAINKTVQTFGGIDIVVNNASAISLTDTESTPLKRYNLMNEINARGTWLVTKYAIPHLIESAQKSRNPHVMAISPPLSMKQKWFSPHVAYTMSKFGMSMSILGWSGELKQYGIAANALWPLTAIDTAALNILDKSIASKARKPEIMADAAHVVFIQDAQTYTGKFDIDELVLRENGQTEFDHYSSVPGTTDLLPDIFIDDEVFERVRQLKMQAERRRSPRL</sequence>
<evidence type="ECO:0000313" key="9">
    <source>
        <dbReference type="EMBL" id="CAG8473595.1"/>
    </source>
</evidence>
<evidence type="ECO:0000256" key="6">
    <source>
        <dbReference type="ARBA" id="ARBA00023128"/>
    </source>
</evidence>
<dbReference type="PANTHER" id="PTHR42808:SF3">
    <property type="entry name" value="HYDROXYSTEROID DEHYDROGENASE-LIKE PROTEIN 2"/>
    <property type="match status" value="1"/>
</dbReference>
<keyword evidence="5" id="KW-0560">Oxidoreductase</keyword>
<dbReference type="PANTHER" id="PTHR42808">
    <property type="entry name" value="HYDROXYSTEROID DEHYDROGENASE-LIKE PROTEIN 2"/>
    <property type="match status" value="1"/>
</dbReference>
<dbReference type="NCBIfam" id="NF006133">
    <property type="entry name" value="PRK08278.1"/>
    <property type="match status" value="1"/>
</dbReference>
<dbReference type="SUPFAM" id="SSF51735">
    <property type="entry name" value="NAD(P)-binding Rossmann-fold domains"/>
    <property type="match status" value="1"/>
</dbReference>
<dbReference type="GO" id="GO:0005739">
    <property type="term" value="C:mitochondrion"/>
    <property type="evidence" value="ECO:0007669"/>
    <property type="project" value="UniProtKB-SubCell"/>
</dbReference>
<evidence type="ECO:0000256" key="8">
    <source>
        <dbReference type="ARBA" id="ARBA00040243"/>
    </source>
</evidence>
<gene>
    <name evidence="9" type="ORF">PBRASI_LOCUS1198</name>
</gene>